<evidence type="ECO:0000313" key="5">
    <source>
        <dbReference type="EMBL" id="SFW61468.1"/>
    </source>
</evidence>
<dbReference type="Pfam" id="PF08386">
    <property type="entry name" value="Abhydrolase_4"/>
    <property type="match status" value="1"/>
</dbReference>
<sequence>MKTRKLHFACLLFMLFLQLSLVKGQSLNEQPFTLEKSSNYSGMDIQDKEIQWGHLTVPENWKNPQGNKISLAVVIIKSRNKQARGAVVFLPGGPGGNALKGMKRWLNHPLREDKDIVLMDPRGTGFSQPQLCPDLSKSYMGILADDDDNNREVEDRVKVTLACRDELLKKHIDVSAYNSTSVAQDLHALKAALGYTSWSVYGVSYGTRMGFEYLRDFPSDIERLILDSPVLPYAGLYDNNTSNYMRSLGLLFERAGQDEQCRKEYGDISSLFYSTIDALQKDPITVQVPSNIVPGGKFTLNAQDFMVAVQQGLYDRKFIEVLPALIQQFNQRNKNLVTALVTSMKGRLNLDYGTYYCVLCNETLPVNSLSEYKSDAARYKGLVADGLPFYKGDYYICDKWGTHDSTVIADTLGAPLHLSTNVPTLILSGQFDPVTPPANGKVLEKVIPGSKAVVIPDQGHAPGSSKAGTDMIVAFLNNTIVLPVVSKQEPLSFATHIRINGGIYKLAMLLNQPVWSSWLPIVLVLVLSLVYLIVRLIIFLIRPKKSSGVLSVRLAIAITAILVLFTFIGLTNAINTVAARNFYILVLGLPERFAYLFTMPYLVVLGALVSAIVLILKRQHISGREKAFSWVAVAGFVVVSVYFFSWGLF</sequence>
<feature type="transmembrane region" description="Helical" evidence="1">
    <location>
        <begin position="594"/>
        <end position="616"/>
    </location>
</feature>
<dbReference type="InterPro" id="IPR050266">
    <property type="entry name" value="AB_hydrolase_sf"/>
</dbReference>
<feature type="transmembrane region" description="Helical" evidence="1">
    <location>
        <begin position="628"/>
        <end position="648"/>
    </location>
</feature>
<dbReference type="PANTHER" id="PTHR43798">
    <property type="entry name" value="MONOACYLGLYCEROL LIPASE"/>
    <property type="match status" value="1"/>
</dbReference>
<dbReference type="Gene3D" id="3.40.50.1820">
    <property type="entry name" value="alpha/beta hydrolase"/>
    <property type="match status" value="1"/>
</dbReference>
<dbReference type="EMBL" id="CP140154">
    <property type="protein sequence ID" value="WQG89309.1"/>
    <property type="molecule type" value="Genomic_DNA"/>
</dbReference>
<evidence type="ECO:0000259" key="3">
    <source>
        <dbReference type="Pfam" id="PF00561"/>
    </source>
</evidence>
<feature type="transmembrane region" description="Helical" evidence="1">
    <location>
        <begin position="552"/>
        <end position="574"/>
    </location>
</feature>
<dbReference type="STRING" id="1004.SAMN05661012_02968"/>
<feature type="chain" id="PRO_5012927616" evidence="2">
    <location>
        <begin position="25"/>
        <end position="649"/>
    </location>
</feature>
<name>A0A1K1QP42_9BACT</name>
<evidence type="ECO:0000256" key="2">
    <source>
        <dbReference type="SAM" id="SignalP"/>
    </source>
</evidence>
<feature type="domain" description="AB hydrolase-1" evidence="3">
    <location>
        <begin position="86"/>
        <end position="237"/>
    </location>
</feature>
<dbReference type="Proteomes" id="UP000183788">
    <property type="component" value="Unassembled WGS sequence"/>
</dbReference>
<keyword evidence="6" id="KW-0378">Hydrolase</keyword>
<dbReference type="PANTHER" id="PTHR43798:SF27">
    <property type="entry name" value="HYDROLASE ALPHA_BETA HYDROLASE FOLD FAMILY"/>
    <property type="match status" value="1"/>
</dbReference>
<feature type="signal peptide" evidence="2">
    <location>
        <begin position="1"/>
        <end position="24"/>
    </location>
</feature>
<feature type="transmembrane region" description="Helical" evidence="1">
    <location>
        <begin position="518"/>
        <end position="540"/>
    </location>
</feature>
<evidence type="ECO:0000313" key="6">
    <source>
        <dbReference type="EMBL" id="WQG89309.1"/>
    </source>
</evidence>
<keyword evidence="1" id="KW-0812">Transmembrane</keyword>
<dbReference type="RefSeq" id="WP_143150729.1">
    <property type="nucleotide sequence ID" value="NZ_CP139972.1"/>
</dbReference>
<feature type="domain" description="Peptidase S33 tripeptidyl aminopeptidase-like C-terminal" evidence="4">
    <location>
        <begin position="396"/>
        <end position="478"/>
    </location>
</feature>
<dbReference type="SUPFAM" id="SSF53474">
    <property type="entry name" value="alpha/beta-Hydrolases"/>
    <property type="match status" value="1"/>
</dbReference>
<dbReference type="GO" id="GO:0016787">
    <property type="term" value="F:hydrolase activity"/>
    <property type="evidence" value="ECO:0007669"/>
    <property type="project" value="UniProtKB-KW"/>
</dbReference>
<reference evidence="6 8" key="2">
    <citation type="submission" date="2023-11" db="EMBL/GenBank/DDBJ databases">
        <title>MicrobeMod: A computational toolkit for identifying prokaryotic methylation and restriction-modification with nanopore sequencing.</title>
        <authorList>
            <person name="Crits-Christoph A."/>
            <person name="Kang S.C."/>
            <person name="Lee H."/>
            <person name="Ostrov N."/>
        </authorList>
    </citation>
    <scope>NUCLEOTIDE SEQUENCE [LARGE SCALE GENOMIC DNA]</scope>
    <source>
        <strain evidence="6 8">ATCC 23090</strain>
    </source>
</reference>
<dbReference type="InterPro" id="IPR029058">
    <property type="entry name" value="AB_hydrolase_fold"/>
</dbReference>
<dbReference type="Pfam" id="PF00561">
    <property type="entry name" value="Abhydrolase_1"/>
    <property type="match status" value="1"/>
</dbReference>
<reference evidence="5 7" key="1">
    <citation type="submission" date="2016-11" db="EMBL/GenBank/DDBJ databases">
        <authorList>
            <person name="Jaros S."/>
            <person name="Januszkiewicz K."/>
            <person name="Wedrychowicz H."/>
        </authorList>
    </citation>
    <scope>NUCLEOTIDE SEQUENCE [LARGE SCALE GENOMIC DNA]</scope>
    <source>
        <strain evidence="5 7">DSM 784</strain>
    </source>
</reference>
<keyword evidence="1" id="KW-0472">Membrane</keyword>
<evidence type="ECO:0000313" key="8">
    <source>
        <dbReference type="Proteomes" id="UP001326715"/>
    </source>
</evidence>
<dbReference type="GO" id="GO:0016020">
    <property type="term" value="C:membrane"/>
    <property type="evidence" value="ECO:0007669"/>
    <property type="project" value="TreeGrafter"/>
</dbReference>
<organism evidence="5 7">
    <name type="scientific">Chitinophaga sancti</name>
    <dbReference type="NCBI Taxonomy" id="1004"/>
    <lineage>
        <taxon>Bacteria</taxon>
        <taxon>Pseudomonadati</taxon>
        <taxon>Bacteroidota</taxon>
        <taxon>Chitinophagia</taxon>
        <taxon>Chitinophagales</taxon>
        <taxon>Chitinophagaceae</taxon>
        <taxon>Chitinophaga</taxon>
    </lineage>
</organism>
<dbReference type="OrthoDB" id="613638at2"/>
<evidence type="ECO:0000256" key="1">
    <source>
        <dbReference type="SAM" id="Phobius"/>
    </source>
</evidence>
<evidence type="ECO:0000259" key="4">
    <source>
        <dbReference type="Pfam" id="PF08386"/>
    </source>
</evidence>
<keyword evidence="8" id="KW-1185">Reference proteome</keyword>
<dbReference type="EMBL" id="FPIZ01000008">
    <property type="protein sequence ID" value="SFW61468.1"/>
    <property type="molecule type" value="Genomic_DNA"/>
</dbReference>
<accession>A0A1K1QP42</accession>
<evidence type="ECO:0000313" key="7">
    <source>
        <dbReference type="Proteomes" id="UP000183788"/>
    </source>
</evidence>
<protein>
    <submittedName>
        <fullName evidence="6">Alpha/beta fold hydrolase</fullName>
    </submittedName>
    <submittedName>
        <fullName evidence="5">Pimeloyl-ACP methyl ester carboxylesterase</fullName>
    </submittedName>
</protein>
<keyword evidence="2" id="KW-0732">Signal</keyword>
<gene>
    <name evidence="5" type="ORF">SAMN05661012_02968</name>
    <name evidence="6" type="ORF">SR876_30730</name>
</gene>
<dbReference type="InterPro" id="IPR000073">
    <property type="entry name" value="AB_hydrolase_1"/>
</dbReference>
<proteinExistence type="predicted"/>
<dbReference type="AlphaFoldDB" id="A0A1K1QP42"/>
<dbReference type="Proteomes" id="UP001326715">
    <property type="component" value="Chromosome"/>
</dbReference>
<dbReference type="InterPro" id="IPR013595">
    <property type="entry name" value="Pept_S33_TAP-like_C"/>
</dbReference>
<keyword evidence="1" id="KW-1133">Transmembrane helix</keyword>